<evidence type="ECO:0000259" key="2">
    <source>
        <dbReference type="SMART" id="SM00849"/>
    </source>
</evidence>
<evidence type="ECO:0000313" key="4">
    <source>
        <dbReference type="Proteomes" id="UP001556040"/>
    </source>
</evidence>
<organism evidence="3 4">
    <name type="scientific">Jeotgalibacillus marinus</name>
    <dbReference type="NCBI Taxonomy" id="86667"/>
    <lineage>
        <taxon>Bacteria</taxon>
        <taxon>Bacillati</taxon>
        <taxon>Bacillota</taxon>
        <taxon>Bacilli</taxon>
        <taxon>Bacillales</taxon>
        <taxon>Caryophanaceae</taxon>
        <taxon>Jeotgalibacillus</taxon>
    </lineage>
</organism>
<reference evidence="3 4" key="1">
    <citation type="journal article" date="1979" name="Int. J. Syst. Evol. Microbiol.">
        <title>Bacillus globisporus subsp. marinus subsp. nov.</title>
        <authorList>
            <person name="Liu H."/>
        </authorList>
    </citation>
    <scope>NUCLEOTIDE SEQUENCE [LARGE SCALE GENOMIC DNA]</scope>
    <source>
        <strain evidence="3 4">DSM 1297</strain>
    </source>
</reference>
<dbReference type="CDD" id="cd07716">
    <property type="entry name" value="RNaseZ_short-form-like_MBL-fold"/>
    <property type="match status" value="1"/>
</dbReference>
<evidence type="ECO:0000256" key="1">
    <source>
        <dbReference type="ARBA" id="ARBA00022833"/>
    </source>
</evidence>
<dbReference type="Pfam" id="PF00753">
    <property type="entry name" value="Lactamase_B"/>
    <property type="match status" value="1"/>
</dbReference>
<keyword evidence="4" id="KW-1185">Reference proteome</keyword>
<dbReference type="SMART" id="SM00849">
    <property type="entry name" value="Lactamase_B"/>
    <property type="match status" value="1"/>
</dbReference>
<gene>
    <name evidence="3" type="ORF">AB1471_07535</name>
</gene>
<dbReference type="EMBL" id="JBFMIA010000004">
    <property type="protein sequence ID" value="MEW9501651.1"/>
    <property type="molecule type" value="Genomic_DNA"/>
</dbReference>
<dbReference type="SUPFAM" id="SSF56281">
    <property type="entry name" value="Metallo-hydrolase/oxidoreductase"/>
    <property type="match status" value="1"/>
</dbReference>
<sequence length="255" mass="28071">MNVKVVGFWGGYPKVNEASTGYLIEQDGFNLLLDCGSGVLSQLQRYLPPEELDALVLTHYHPDHVADVGVLQHALLIQQFLQKKSIHLPAYGHTEDQAGFDSLDYKELMSKKAYSPDEKLKLGPFTLSFLKTTHPVSCYAVRIESDKATMVFTADSSYQESFIPFAKDADLLIAECNFYKGMNAAPAGHMTSEDAATIARRANVQKLMLSHLPHFGDLNQLVSEAQETYNGDVLLASSGLSILLPVGGTPSEIYR</sequence>
<keyword evidence="1" id="KW-0862">Zinc</keyword>
<evidence type="ECO:0000313" key="3">
    <source>
        <dbReference type="EMBL" id="MEW9501651.1"/>
    </source>
</evidence>
<dbReference type="Gene3D" id="3.60.15.10">
    <property type="entry name" value="Ribonuclease Z/Hydroxyacylglutathione hydrolase-like"/>
    <property type="match status" value="1"/>
</dbReference>
<dbReference type="Proteomes" id="UP001556040">
    <property type="component" value="Unassembled WGS sequence"/>
</dbReference>
<name>A0ABV3Q3H3_9BACL</name>
<dbReference type="InterPro" id="IPR001279">
    <property type="entry name" value="Metallo-B-lactamas"/>
</dbReference>
<dbReference type="InterPro" id="IPR036866">
    <property type="entry name" value="RibonucZ/Hydroxyglut_hydro"/>
</dbReference>
<proteinExistence type="predicted"/>
<dbReference type="RefSeq" id="WP_367779130.1">
    <property type="nucleotide sequence ID" value="NZ_JBFMIA010000004.1"/>
</dbReference>
<feature type="domain" description="Metallo-beta-lactamase" evidence="2">
    <location>
        <begin position="18"/>
        <end position="211"/>
    </location>
</feature>
<protein>
    <submittedName>
        <fullName evidence="3">MBL fold metallo-hydrolase</fullName>
    </submittedName>
</protein>
<dbReference type="PANTHER" id="PTHR46018">
    <property type="entry name" value="ZINC PHOSPHODIESTERASE ELAC PROTEIN 1"/>
    <property type="match status" value="1"/>
</dbReference>
<accession>A0ABV3Q3H3</accession>
<dbReference type="PANTHER" id="PTHR46018:SF4">
    <property type="entry name" value="METALLO-HYDROLASE YHFI-RELATED"/>
    <property type="match status" value="1"/>
</dbReference>
<comment type="caution">
    <text evidence="3">The sequence shown here is derived from an EMBL/GenBank/DDBJ whole genome shotgun (WGS) entry which is preliminary data.</text>
</comment>